<proteinExistence type="predicted"/>
<organism evidence="1 2">
    <name type="scientific">Ananas comosus</name>
    <name type="common">Pineapple</name>
    <name type="synonym">Ananas ananas</name>
    <dbReference type="NCBI Taxonomy" id="4615"/>
    <lineage>
        <taxon>Eukaryota</taxon>
        <taxon>Viridiplantae</taxon>
        <taxon>Streptophyta</taxon>
        <taxon>Embryophyta</taxon>
        <taxon>Tracheophyta</taxon>
        <taxon>Spermatophyta</taxon>
        <taxon>Magnoliopsida</taxon>
        <taxon>Liliopsida</taxon>
        <taxon>Poales</taxon>
        <taxon>Bromeliaceae</taxon>
        <taxon>Bromelioideae</taxon>
        <taxon>Ananas</taxon>
    </lineage>
</organism>
<dbReference type="STRING" id="4615.A0A199USJ5"/>
<dbReference type="PANTHER" id="PTHR43813:SF1">
    <property type="entry name" value="ACYL-ACTIVATING ENZYME 16, CHLOROPLASTIC-RELATED"/>
    <property type="match status" value="1"/>
</dbReference>
<dbReference type="PANTHER" id="PTHR43813">
    <property type="entry name" value="ACYL-ACTIVATING ENZYME 16, CHLOROPLASTIC-RELATED"/>
    <property type="match status" value="1"/>
</dbReference>
<reference evidence="1 2" key="1">
    <citation type="journal article" date="2016" name="DNA Res.">
        <title>The draft genome of MD-2 pineapple using hybrid error correction of long reads.</title>
        <authorList>
            <person name="Redwan R.M."/>
            <person name="Saidin A."/>
            <person name="Kumar S.V."/>
        </authorList>
    </citation>
    <scope>NUCLEOTIDE SEQUENCE [LARGE SCALE GENOMIC DNA]</scope>
    <source>
        <strain evidence="2">cv. MD2</strain>
        <tissue evidence="1">Leaf</tissue>
    </source>
</reference>
<sequence length="97" mass="11253">DQRRLGALVVPNKDEILAVARKMSNDDETIELSKEKMMSLLYDEIRTWTSQCTFQIGPISIVDEPFTIENGLTTQTIKIRRDKVAARYFKQITNLYK</sequence>
<dbReference type="AlphaFoldDB" id="A0A199USJ5"/>
<dbReference type="InterPro" id="IPR052987">
    <property type="entry name" value="Chloroplast_AMP-bd_Enzymes"/>
</dbReference>
<gene>
    <name evidence="1" type="ORF">ACMD2_18290</name>
</gene>
<evidence type="ECO:0000313" key="1">
    <source>
        <dbReference type="EMBL" id="OAY67724.1"/>
    </source>
</evidence>
<name>A0A199USJ5_ANACO</name>
<evidence type="ECO:0000313" key="2">
    <source>
        <dbReference type="Proteomes" id="UP000092600"/>
    </source>
</evidence>
<protein>
    <submittedName>
        <fullName evidence="1">Putative acyl-activating enzyme 16, chloroplastic</fullName>
    </submittedName>
</protein>
<dbReference type="EMBL" id="LSRQ01005343">
    <property type="protein sequence ID" value="OAY67724.1"/>
    <property type="molecule type" value="Genomic_DNA"/>
</dbReference>
<accession>A0A199USJ5</accession>
<feature type="non-terminal residue" evidence="1">
    <location>
        <position position="1"/>
    </location>
</feature>
<dbReference type="GO" id="GO:0008922">
    <property type="term" value="F:long-chain fatty acid [acyl-carrier-protein] ligase activity"/>
    <property type="evidence" value="ECO:0007669"/>
    <property type="project" value="TreeGrafter"/>
</dbReference>
<dbReference type="GO" id="GO:0030497">
    <property type="term" value="P:fatty acid elongation"/>
    <property type="evidence" value="ECO:0007669"/>
    <property type="project" value="TreeGrafter"/>
</dbReference>
<dbReference type="Proteomes" id="UP000092600">
    <property type="component" value="Unassembled WGS sequence"/>
</dbReference>
<dbReference type="GO" id="GO:0009507">
    <property type="term" value="C:chloroplast"/>
    <property type="evidence" value="ECO:0007669"/>
    <property type="project" value="TreeGrafter"/>
</dbReference>
<comment type="caution">
    <text evidence="1">The sequence shown here is derived from an EMBL/GenBank/DDBJ whole genome shotgun (WGS) entry which is preliminary data.</text>
</comment>